<keyword evidence="5 8" id="KW-0472">Membrane</keyword>
<dbReference type="InterPro" id="IPR001972">
    <property type="entry name" value="Stomatin_HflK_fam"/>
</dbReference>
<reference evidence="10" key="1">
    <citation type="submission" date="2020-10" db="EMBL/GenBank/DDBJ databases">
        <title>An improved Amphimedon queenslandica hologenome assembly reveals how three proteobacterial symbionts can extend the metabolic phenotypic of their marine sponge host.</title>
        <authorList>
            <person name="Degnan B."/>
            <person name="Degnan S."/>
            <person name="Xiang X."/>
        </authorList>
    </citation>
    <scope>NUCLEOTIDE SEQUENCE</scope>
    <source>
        <strain evidence="10">AqS2</strain>
    </source>
</reference>
<dbReference type="NCBIfam" id="TIGR01932">
    <property type="entry name" value="hflC"/>
    <property type="match status" value="1"/>
</dbReference>
<dbReference type="PANTHER" id="PTHR42911">
    <property type="entry name" value="MODULATOR OF FTSH PROTEASE HFLC"/>
    <property type="match status" value="1"/>
</dbReference>
<evidence type="ECO:0000313" key="10">
    <source>
        <dbReference type="EMBL" id="MBF2735129.1"/>
    </source>
</evidence>
<dbReference type="PANTHER" id="PTHR42911:SF1">
    <property type="entry name" value="MODULATOR OF FTSH PROTEASE HFLC"/>
    <property type="match status" value="1"/>
</dbReference>
<feature type="transmembrane region" description="Helical" evidence="8">
    <location>
        <begin position="6"/>
        <end position="28"/>
    </location>
</feature>
<feature type="domain" description="Band 7" evidence="9">
    <location>
        <begin position="22"/>
        <end position="185"/>
    </location>
</feature>
<dbReference type="GO" id="GO:0008233">
    <property type="term" value="F:peptidase activity"/>
    <property type="evidence" value="ECO:0007669"/>
    <property type="project" value="UniProtKB-KW"/>
</dbReference>
<evidence type="ECO:0000256" key="1">
    <source>
        <dbReference type="ARBA" id="ARBA00004167"/>
    </source>
</evidence>
<dbReference type="Pfam" id="PF01145">
    <property type="entry name" value="Band_7"/>
    <property type="match status" value="1"/>
</dbReference>
<evidence type="ECO:0000256" key="2">
    <source>
        <dbReference type="ARBA" id="ARBA00007862"/>
    </source>
</evidence>
<name>A0A930XXY1_9GAMM</name>
<keyword evidence="10" id="KW-0378">Hydrolase</keyword>
<comment type="function">
    <text evidence="6">HflC and HflK could regulate a protease.</text>
</comment>
<dbReference type="PRINTS" id="PR00721">
    <property type="entry name" value="STOMATIN"/>
</dbReference>
<comment type="subcellular location">
    <subcellularLocation>
        <location evidence="1">Membrane</location>
        <topology evidence="1">Single-pass membrane protein</topology>
    </subcellularLocation>
</comment>
<evidence type="ECO:0000256" key="6">
    <source>
        <dbReference type="PIRNR" id="PIRNR005651"/>
    </source>
</evidence>
<keyword evidence="4 8" id="KW-1133">Transmembrane helix</keyword>
<comment type="caution">
    <text evidence="10">The sequence shown here is derived from an EMBL/GenBank/DDBJ whole genome shotgun (WGS) entry which is preliminary data.</text>
</comment>
<evidence type="ECO:0000259" key="9">
    <source>
        <dbReference type="SMART" id="SM00244"/>
    </source>
</evidence>
<keyword evidence="10" id="KW-0645">Protease</keyword>
<protein>
    <recommendedName>
        <fullName evidence="6">Protein HflC</fullName>
    </recommendedName>
</protein>
<evidence type="ECO:0000256" key="3">
    <source>
        <dbReference type="ARBA" id="ARBA00022692"/>
    </source>
</evidence>
<evidence type="ECO:0000256" key="8">
    <source>
        <dbReference type="SAM" id="Phobius"/>
    </source>
</evidence>
<dbReference type="InterPro" id="IPR001107">
    <property type="entry name" value="Band_7"/>
</dbReference>
<dbReference type="Gene3D" id="3.30.479.30">
    <property type="entry name" value="Band 7 domain"/>
    <property type="match status" value="1"/>
</dbReference>
<gene>
    <name evidence="10" type="primary">hflC</name>
    <name evidence="10" type="ORF">ISN26_03455</name>
</gene>
<dbReference type="GO" id="GO:0016020">
    <property type="term" value="C:membrane"/>
    <property type="evidence" value="ECO:0007669"/>
    <property type="project" value="UniProtKB-SubCell"/>
</dbReference>
<proteinExistence type="inferred from homology"/>
<dbReference type="SUPFAM" id="SSF117892">
    <property type="entry name" value="Band 7/SPFH domain"/>
    <property type="match status" value="1"/>
</dbReference>
<organism evidence="10 11">
    <name type="scientific">Candidatus Amphirhobacter heronislandensis</name>
    <dbReference type="NCBI Taxonomy" id="1732024"/>
    <lineage>
        <taxon>Bacteria</taxon>
        <taxon>Pseudomonadati</taxon>
        <taxon>Pseudomonadota</taxon>
        <taxon>Gammaproteobacteria</taxon>
        <taxon>Candidatus Tethybacterales</taxon>
        <taxon>Candidatus Tethybacteraceae</taxon>
        <taxon>Candidatus Amphirhobacter</taxon>
    </lineage>
</organism>
<evidence type="ECO:0000313" key="11">
    <source>
        <dbReference type="Proteomes" id="UP000604381"/>
    </source>
</evidence>
<keyword evidence="11" id="KW-1185">Reference proteome</keyword>
<dbReference type="EMBL" id="JADHEI010000033">
    <property type="protein sequence ID" value="MBF2735129.1"/>
    <property type="molecule type" value="Genomic_DNA"/>
</dbReference>
<comment type="similarity">
    <text evidence="2 6">Belongs to the band 7/mec-2 family. HflC subfamily.</text>
</comment>
<accession>A0A930XXY1</accession>
<dbReference type="AlphaFoldDB" id="A0A930XXY1"/>
<dbReference type="SMART" id="SM00244">
    <property type="entry name" value="PHB"/>
    <property type="match status" value="1"/>
</dbReference>
<evidence type="ECO:0000256" key="4">
    <source>
        <dbReference type="ARBA" id="ARBA00022989"/>
    </source>
</evidence>
<dbReference type="Proteomes" id="UP000604381">
    <property type="component" value="Unassembled WGS sequence"/>
</dbReference>
<evidence type="ECO:0000256" key="7">
    <source>
        <dbReference type="SAM" id="MobiDB-lite"/>
    </source>
</evidence>
<dbReference type="GO" id="GO:0006508">
    <property type="term" value="P:proteolysis"/>
    <property type="evidence" value="ECO:0007669"/>
    <property type="project" value="UniProtKB-KW"/>
</dbReference>
<evidence type="ECO:0000256" key="5">
    <source>
        <dbReference type="ARBA" id="ARBA00023136"/>
    </source>
</evidence>
<dbReference type="InterPro" id="IPR010200">
    <property type="entry name" value="HflC"/>
</dbReference>
<feature type="region of interest" description="Disordered" evidence="7">
    <location>
        <begin position="189"/>
        <end position="208"/>
    </location>
</feature>
<dbReference type="InterPro" id="IPR036013">
    <property type="entry name" value="Band_7/SPFH_dom_sf"/>
</dbReference>
<keyword evidence="3 8" id="KW-0812">Transmembrane</keyword>
<dbReference type="CDD" id="cd03405">
    <property type="entry name" value="SPFH_HflC"/>
    <property type="match status" value="1"/>
</dbReference>
<dbReference type="PIRSF" id="PIRSF005651">
    <property type="entry name" value="HflC"/>
    <property type="match status" value="1"/>
</dbReference>
<sequence>MTPRAAGMLGVGLAALVLVLAISLYIVYPWHHVIVLRFGQVVDVRSEPGLYVKLPWDSTIYLDSRILTIDTLDADRFITTEKENLLVDSFIKWRIKDPKLYYTSVRAEEGLAQVRLLQIINRSLRDEIGKRKVTDIVSGERDEVMEVLRDRATETASELGIEVVDVRIKRVELPQQVSENVYRNMQEERRRVANERRSTGDAEKEKITAEADKDRTIIIAEAQREAEIIKGEGDAESARIYAQAYGQHPEFYAFYRSLNAYSNSFGTGSDFMVIDADSEFFRYFRNQFGDQAEE</sequence>